<comment type="caution">
    <text evidence="1">The sequence shown here is derived from an EMBL/GenBank/DDBJ whole genome shotgun (WGS) entry which is preliminary data.</text>
</comment>
<dbReference type="SUPFAM" id="SSF55961">
    <property type="entry name" value="Bet v1-like"/>
    <property type="match status" value="1"/>
</dbReference>
<keyword evidence="2" id="KW-1185">Reference proteome</keyword>
<dbReference type="InterPro" id="IPR023393">
    <property type="entry name" value="START-like_dom_sf"/>
</dbReference>
<proteinExistence type="predicted"/>
<name>A0A926HLT2_9FIRM</name>
<protein>
    <submittedName>
        <fullName evidence="1">SRPBCC family protein</fullName>
    </submittedName>
</protein>
<dbReference type="RefSeq" id="WP_249284441.1">
    <property type="nucleotide sequence ID" value="NZ_JACRSO010000001.1"/>
</dbReference>
<evidence type="ECO:0000313" key="2">
    <source>
        <dbReference type="Proteomes" id="UP000654279"/>
    </source>
</evidence>
<dbReference type="Proteomes" id="UP000654279">
    <property type="component" value="Unassembled WGS sequence"/>
</dbReference>
<organism evidence="1 2">
    <name type="scientific">Luoshenia tenuis</name>
    <dbReference type="NCBI Taxonomy" id="2763654"/>
    <lineage>
        <taxon>Bacteria</taxon>
        <taxon>Bacillati</taxon>
        <taxon>Bacillota</taxon>
        <taxon>Clostridia</taxon>
        <taxon>Christensenellales</taxon>
        <taxon>Christensenellaceae</taxon>
        <taxon>Luoshenia</taxon>
    </lineage>
</organism>
<accession>A0A926HLT2</accession>
<dbReference type="Gene3D" id="3.30.530.20">
    <property type="match status" value="1"/>
</dbReference>
<dbReference type="AlphaFoldDB" id="A0A926HLT2"/>
<dbReference type="InterPro" id="IPR019587">
    <property type="entry name" value="Polyketide_cyclase/dehydratase"/>
</dbReference>
<dbReference type="EMBL" id="JACRSO010000001">
    <property type="protein sequence ID" value="MBC8528423.1"/>
    <property type="molecule type" value="Genomic_DNA"/>
</dbReference>
<gene>
    <name evidence="1" type="ORF">H8699_03105</name>
</gene>
<evidence type="ECO:0000313" key="1">
    <source>
        <dbReference type="EMBL" id="MBC8528423.1"/>
    </source>
</evidence>
<dbReference type="Pfam" id="PF10604">
    <property type="entry name" value="Polyketide_cyc2"/>
    <property type="match status" value="1"/>
</dbReference>
<reference evidence="1" key="1">
    <citation type="submission" date="2020-08" db="EMBL/GenBank/DDBJ databases">
        <title>Genome public.</title>
        <authorList>
            <person name="Liu C."/>
            <person name="Sun Q."/>
        </authorList>
    </citation>
    <scope>NUCLEOTIDE SEQUENCE</scope>
    <source>
        <strain evidence="1">NSJ-44</strain>
    </source>
</reference>
<sequence>MLHTQISAFLSSPPEAVWQAVTDNSDYAWRSGIDELRVLSDTTFVERSGRLETYFTITHFEPCRLYAFDMQNSRFSGRWTGTFSAYGTGTQVVFTETLQFKNPVLRAVAFCFMPLHKMQRAYVQDLRKKLGETGGQRRG</sequence>